<feature type="domain" description="Secretion system C-terminal sorting" evidence="8">
    <location>
        <begin position="711"/>
        <end position="786"/>
    </location>
</feature>
<evidence type="ECO:0000256" key="3">
    <source>
        <dbReference type="ARBA" id="ARBA00022801"/>
    </source>
</evidence>
<dbReference type="GO" id="GO:0016020">
    <property type="term" value="C:membrane"/>
    <property type="evidence" value="ECO:0007669"/>
    <property type="project" value="TreeGrafter"/>
</dbReference>
<dbReference type="InterPro" id="IPR036852">
    <property type="entry name" value="Peptidase_S8/S53_dom_sf"/>
</dbReference>
<dbReference type="PANTHER" id="PTHR42884">
    <property type="entry name" value="PROPROTEIN CONVERTASE SUBTILISIN/KEXIN-RELATED"/>
    <property type="match status" value="1"/>
</dbReference>
<keyword evidence="10" id="KW-1185">Reference proteome</keyword>
<dbReference type="OrthoDB" id="355609at2"/>
<dbReference type="RefSeq" id="WP_138656758.1">
    <property type="nucleotide sequence ID" value="NZ_VATY01000001.1"/>
</dbReference>
<keyword evidence="4" id="KW-0720">Serine protease</keyword>
<keyword evidence="2 6" id="KW-0732">Signal</keyword>
<dbReference type="InterPro" id="IPR023828">
    <property type="entry name" value="Peptidase_S8_Ser-AS"/>
</dbReference>
<comment type="caution">
    <text evidence="9">The sequence shown here is derived from an EMBL/GenBank/DDBJ whole genome shotgun (WGS) entry which is preliminary data.</text>
</comment>
<dbReference type="Gene3D" id="3.40.50.200">
    <property type="entry name" value="Peptidase S8/S53 domain"/>
    <property type="match status" value="2"/>
</dbReference>
<dbReference type="Pfam" id="PF00082">
    <property type="entry name" value="Peptidase_S8"/>
    <property type="match status" value="1"/>
</dbReference>
<evidence type="ECO:0000256" key="4">
    <source>
        <dbReference type="ARBA" id="ARBA00022825"/>
    </source>
</evidence>
<dbReference type="SUPFAM" id="SSF52743">
    <property type="entry name" value="Subtilisin-like"/>
    <property type="match status" value="1"/>
</dbReference>
<feature type="region of interest" description="Disordered" evidence="5">
    <location>
        <begin position="488"/>
        <end position="508"/>
    </location>
</feature>
<evidence type="ECO:0000256" key="2">
    <source>
        <dbReference type="ARBA" id="ARBA00022729"/>
    </source>
</evidence>
<reference evidence="9 10" key="1">
    <citation type="submission" date="2019-05" db="EMBL/GenBank/DDBJ databases">
        <authorList>
            <person name="Zhang J.-Y."/>
            <person name="Feg X."/>
            <person name="Du Z.-J."/>
        </authorList>
    </citation>
    <scope>NUCLEOTIDE SEQUENCE [LARGE SCALE GENOMIC DNA]</scope>
    <source>
        <strain evidence="9 10">RZ26</strain>
    </source>
</reference>
<protein>
    <recommendedName>
        <fullName evidence="11">T9SS C-terminal target domain-containing protein</fullName>
    </recommendedName>
</protein>
<evidence type="ECO:0000313" key="10">
    <source>
        <dbReference type="Proteomes" id="UP000310314"/>
    </source>
</evidence>
<evidence type="ECO:0000256" key="5">
    <source>
        <dbReference type="SAM" id="MobiDB-lite"/>
    </source>
</evidence>
<dbReference type="InterPro" id="IPR000209">
    <property type="entry name" value="Peptidase_S8/S53_dom"/>
</dbReference>
<dbReference type="CDD" id="cd05562">
    <property type="entry name" value="Peptidases_S53_like"/>
    <property type="match status" value="1"/>
</dbReference>
<evidence type="ECO:0008006" key="11">
    <source>
        <dbReference type="Google" id="ProtNLM"/>
    </source>
</evidence>
<gene>
    <name evidence="9" type="ORF">FEE95_05180</name>
</gene>
<evidence type="ECO:0000313" key="9">
    <source>
        <dbReference type="EMBL" id="TMM58825.1"/>
    </source>
</evidence>
<organism evidence="9 10">
    <name type="scientific">Maribacter algarum</name>
    <name type="common">ex Zhang et al. 2020</name>
    <dbReference type="NCBI Taxonomy" id="2578118"/>
    <lineage>
        <taxon>Bacteria</taxon>
        <taxon>Pseudomonadati</taxon>
        <taxon>Bacteroidota</taxon>
        <taxon>Flavobacteriia</taxon>
        <taxon>Flavobacteriales</taxon>
        <taxon>Flavobacteriaceae</taxon>
        <taxon>Maribacter</taxon>
    </lineage>
</organism>
<name>A0A5S3PV10_9FLAO</name>
<dbReference type="InterPro" id="IPR034075">
    <property type="entry name" value="Glr3161-like_dom"/>
</dbReference>
<dbReference type="PROSITE" id="PS00138">
    <property type="entry name" value="SUBTILASE_SER"/>
    <property type="match status" value="1"/>
</dbReference>
<dbReference type="Proteomes" id="UP000310314">
    <property type="component" value="Unassembled WGS sequence"/>
</dbReference>
<evidence type="ECO:0000256" key="1">
    <source>
        <dbReference type="ARBA" id="ARBA00022670"/>
    </source>
</evidence>
<accession>A0A5S3PV10</accession>
<evidence type="ECO:0000256" key="6">
    <source>
        <dbReference type="SAM" id="SignalP"/>
    </source>
</evidence>
<dbReference type="EMBL" id="VATY01000001">
    <property type="protein sequence ID" value="TMM58825.1"/>
    <property type="molecule type" value="Genomic_DNA"/>
</dbReference>
<keyword evidence="1" id="KW-0645">Protease</keyword>
<evidence type="ECO:0000259" key="8">
    <source>
        <dbReference type="Pfam" id="PF18962"/>
    </source>
</evidence>
<keyword evidence="3" id="KW-0378">Hydrolase</keyword>
<dbReference type="Pfam" id="PF18962">
    <property type="entry name" value="Por_Secre_tail"/>
    <property type="match status" value="1"/>
</dbReference>
<dbReference type="AlphaFoldDB" id="A0A5S3PV10"/>
<dbReference type="PANTHER" id="PTHR42884:SF14">
    <property type="entry name" value="NEUROENDOCRINE CONVERTASE 1"/>
    <property type="match status" value="1"/>
</dbReference>
<dbReference type="GO" id="GO:0016485">
    <property type="term" value="P:protein processing"/>
    <property type="evidence" value="ECO:0007669"/>
    <property type="project" value="TreeGrafter"/>
</dbReference>
<sequence length="786" mass="85768">MRKNYSKLLSLILFFALISSSVQAQQADLEKRLEIIKQSQENLKTGQLMSPDLAEIAEGKLSIFNQNKYIIRNGEVFLIARCKSNVNALADELRTLGAKKIKKYNRTVTFRLAVDKVMQLNNCTELSYARPEIKPHAQVGSVENEAFESLKVNLVSKRFGLTGKGIRIGVLSDSYNTLGGEAAGIASGDLPGPGNPNGYETPVTVLSELEGGTGIDEGRGMIELIHDLAPEAEIFFYSAFNGYFDFADGIRALADAGCDIIVDDIIYFAEPYFQNGAIAQAVNEVSKGGAAYFSSAGNSGEQSYESDFRAVNPLNVHDFDDGEGVNFFQRVEVASGQQLNLFLQWDQPSPFFTDGPGATDDRLETNLDIFVFDPDSGALIFQTTSLNTDDNIEGIGFTNNGPDSFIFDMAVVKQSGPDPQRIKWVNFGSDLNVTFDTNSSTVVGHANAQRAIAVGAVAFFRVEGFQDRPSTDINGFSSLGGTFLRLNDNGSRKRQPLDTKKPNISATDGTNTTFFGNDIPDIIGGVPVEEDTNPNFFGTSAAAPHAAAVAALMLQANPDLAPNKIRNILQNTASDMDDPLTEGFDSGYDRKTGHGYVNAVKAVRRVIAQVGTEDLELSPVCTDDNDTELRWQVDNPNPFNVKYDFRILGTGQKGELVALPGENFFLSQTVRGQNKARIKWDIKGESKPGRATATFDFDDCDDSDTGKGLVVHPNPIRNYATVSFNSNENKHSYVNVRKLNPTAPIVLSVPVTLCEGENNFHIDFSSLKKGLYILELEGVTKKIIKK</sequence>
<dbReference type="InterPro" id="IPR026444">
    <property type="entry name" value="Secre_tail"/>
</dbReference>
<feature type="signal peptide" evidence="6">
    <location>
        <begin position="1"/>
        <end position="24"/>
    </location>
</feature>
<feature type="chain" id="PRO_5024277779" description="T9SS C-terminal target domain-containing protein" evidence="6">
    <location>
        <begin position="25"/>
        <end position="786"/>
    </location>
</feature>
<proteinExistence type="predicted"/>
<feature type="domain" description="Peptidase S8/S53" evidence="7">
    <location>
        <begin position="437"/>
        <end position="595"/>
    </location>
</feature>
<dbReference type="GO" id="GO:0004252">
    <property type="term" value="F:serine-type endopeptidase activity"/>
    <property type="evidence" value="ECO:0007669"/>
    <property type="project" value="InterPro"/>
</dbReference>
<evidence type="ECO:0000259" key="7">
    <source>
        <dbReference type="Pfam" id="PF00082"/>
    </source>
</evidence>